<accession>A0A6A6DYM1</accession>
<sequence length="106" mass="12082">GGDLVGKLWPHNFFDLVHNVKAKYGIQDEDTYNFNESSFQMGIITTQKVVTGSERRHQPKALQPGTYEWVTTILAISTLGYVIPPFIIYKGKNHLSAWYQELGIPR</sequence>
<keyword evidence="1" id="KW-1133">Transmembrane helix</keyword>
<evidence type="ECO:0000313" key="2">
    <source>
        <dbReference type="EMBL" id="KAF2184791.1"/>
    </source>
</evidence>
<evidence type="ECO:0000313" key="3">
    <source>
        <dbReference type="Proteomes" id="UP000800200"/>
    </source>
</evidence>
<protein>
    <submittedName>
        <fullName evidence="2">DDE-domain-containing protein</fullName>
    </submittedName>
</protein>
<keyword evidence="1" id="KW-0812">Transmembrane</keyword>
<proteinExistence type="predicted"/>
<dbReference type="OrthoDB" id="3762113at2759"/>
<organism evidence="2 3">
    <name type="scientific">Zopfia rhizophila CBS 207.26</name>
    <dbReference type="NCBI Taxonomy" id="1314779"/>
    <lineage>
        <taxon>Eukaryota</taxon>
        <taxon>Fungi</taxon>
        <taxon>Dikarya</taxon>
        <taxon>Ascomycota</taxon>
        <taxon>Pezizomycotina</taxon>
        <taxon>Dothideomycetes</taxon>
        <taxon>Dothideomycetes incertae sedis</taxon>
        <taxon>Zopfiaceae</taxon>
        <taxon>Zopfia</taxon>
    </lineage>
</organism>
<dbReference type="Proteomes" id="UP000800200">
    <property type="component" value="Unassembled WGS sequence"/>
</dbReference>
<feature type="transmembrane region" description="Helical" evidence="1">
    <location>
        <begin position="69"/>
        <end position="89"/>
    </location>
</feature>
<reference evidence="2" key="1">
    <citation type="journal article" date="2020" name="Stud. Mycol.">
        <title>101 Dothideomycetes genomes: a test case for predicting lifestyles and emergence of pathogens.</title>
        <authorList>
            <person name="Haridas S."/>
            <person name="Albert R."/>
            <person name="Binder M."/>
            <person name="Bloem J."/>
            <person name="Labutti K."/>
            <person name="Salamov A."/>
            <person name="Andreopoulos B."/>
            <person name="Baker S."/>
            <person name="Barry K."/>
            <person name="Bills G."/>
            <person name="Bluhm B."/>
            <person name="Cannon C."/>
            <person name="Castanera R."/>
            <person name="Culley D."/>
            <person name="Daum C."/>
            <person name="Ezra D."/>
            <person name="Gonzalez J."/>
            <person name="Henrissat B."/>
            <person name="Kuo A."/>
            <person name="Liang C."/>
            <person name="Lipzen A."/>
            <person name="Lutzoni F."/>
            <person name="Magnuson J."/>
            <person name="Mondo S."/>
            <person name="Nolan M."/>
            <person name="Ohm R."/>
            <person name="Pangilinan J."/>
            <person name="Park H.-J."/>
            <person name="Ramirez L."/>
            <person name="Alfaro M."/>
            <person name="Sun H."/>
            <person name="Tritt A."/>
            <person name="Yoshinaga Y."/>
            <person name="Zwiers L.-H."/>
            <person name="Turgeon B."/>
            <person name="Goodwin S."/>
            <person name="Spatafora J."/>
            <person name="Crous P."/>
            <person name="Grigoriev I."/>
        </authorList>
    </citation>
    <scope>NUCLEOTIDE SEQUENCE</scope>
    <source>
        <strain evidence="2">CBS 207.26</strain>
    </source>
</reference>
<name>A0A6A6DYM1_9PEZI</name>
<keyword evidence="1" id="KW-0472">Membrane</keyword>
<dbReference type="EMBL" id="ML994636">
    <property type="protein sequence ID" value="KAF2184791.1"/>
    <property type="molecule type" value="Genomic_DNA"/>
</dbReference>
<gene>
    <name evidence="2" type="ORF">K469DRAFT_780323</name>
</gene>
<evidence type="ECO:0000256" key="1">
    <source>
        <dbReference type="SAM" id="Phobius"/>
    </source>
</evidence>
<feature type="non-terminal residue" evidence="2">
    <location>
        <position position="1"/>
    </location>
</feature>
<dbReference type="AlphaFoldDB" id="A0A6A6DYM1"/>
<keyword evidence="3" id="KW-1185">Reference proteome</keyword>